<dbReference type="AlphaFoldDB" id="A0A926E491"/>
<name>A0A926E491_9FIRM</name>
<dbReference type="GO" id="GO:0005615">
    <property type="term" value="C:extracellular space"/>
    <property type="evidence" value="ECO:0007669"/>
    <property type="project" value="InterPro"/>
</dbReference>
<dbReference type="PANTHER" id="PTHR11461:SF211">
    <property type="entry name" value="GH10112P-RELATED"/>
    <property type="match status" value="1"/>
</dbReference>
<dbReference type="PANTHER" id="PTHR11461">
    <property type="entry name" value="SERINE PROTEASE INHIBITOR, SERPIN"/>
    <property type="match status" value="1"/>
</dbReference>
<dbReference type="InterPro" id="IPR023796">
    <property type="entry name" value="Serpin_dom"/>
</dbReference>
<organism evidence="4 5">
    <name type="scientific">Fumia xinanensis</name>
    <dbReference type="NCBI Taxonomy" id="2763659"/>
    <lineage>
        <taxon>Bacteria</taxon>
        <taxon>Bacillati</taxon>
        <taxon>Bacillota</taxon>
        <taxon>Clostridia</taxon>
        <taxon>Eubacteriales</taxon>
        <taxon>Oscillospiraceae</taxon>
        <taxon>Fumia</taxon>
    </lineage>
</organism>
<dbReference type="EMBL" id="JACRSV010000006">
    <property type="protein sequence ID" value="MBC8560976.1"/>
    <property type="molecule type" value="Genomic_DNA"/>
</dbReference>
<keyword evidence="2" id="KW-0472">Membrane</keyword>
<dbReference type="RefSeq" id="WP_249296273.1">
    <property type="nucleotide sequence ID" value="NZ_JACRSV010000006.1"/>
</dbReference>
<keyword evidence="5" id="KW-1185">Reference proteome</keyword>
<accession>A0A926E491</accession>
<evidence type="ECO:0000313" key="5">
    <source>
        <dbReference type="Proteomes" id="UP000610760"/>
    </source>
</evidence>
<evidence type="ECO:0000256" key="2">
    <source>
        <dbReference type="SAM" id="Phobius"/>
    </source>
</evidence>
<dbReference type="PROSITE" id="PS00284">
    <property type="entry name" value="SERPIN"/>
    <property type="match status" value="1"/>
</dbReference>
<keyword evidence="2" id="KW-1133">Transmembrane helix</keyword>
<evidence type="ECO:0000256" key="1">
    <source>
        <dbReference type="RuleBase" id="RU000411"/>
    </source>
</evidence>
<dbReference type="Proteomes" id="UP000610760">
    <property type="component" value="Unassembled WGS sequence"/>
</dbReference>
<gene>
    <name evidence="4" type="ORF">H8710_12985</name>
</gene>
<feature type="transmembrane region" description="Helical" evidence="2">
    <location>
        <begin position="6"/>
        <end position="28"/>
    </location>
</feature>
<dbReference type="InterPro" id="IPR036186">
    <property type="entry name" value="Serpin_sf"/>
</dbReference>
<dbReference type="SUPFAM" id="SSF56574">
    <property type="entry name" value="Serpins"/>
    <property type="match status" value="1"/>
</dbReference>
<keyword evidence="2" id="KW-0812">Transmembrane</keyword>
<proteinExistence type="inferred from homology"/>
<protein>
    <submittedName>
        <fullName evidence="4">Serpin family protein</fullName>
    </submittedName>
</protein>
<dbReference type="SMART" id="SM00093">
    <property type="entry name" value="SERPIN"/>
    <property type="match status" value="1"/>
</dbReference>
<evidence type="ECO:0000259" key="3">
    <source>
        <dbReference type="SMART" id="SM00093"/>
    </source>
</evidence>
<dbReference type="Pfam" id="PF00079">
    <property type="entry name" value="Serpin"/>
    <property type="match status" value="1"/>
</dbReference>
<evidence type="ECO:0000313" key="4">
    <source>
        <dbReference type="EMBL" id="MBC8560976.1"/>
    </source>
</evidence>
<dbReference type="GO" id="GO:0004867">
    <property type="term" value="F:serine-type endopeptidase inhibitor activity"/>
    <property type="evidence" value="ECO:0007669"/>
    <property type="project" value="InterPro"/>
</dbReference>
<reference evidence="4" key="1">
    <citation type="submission" date="2020-08" db="EMBL/GenBank/DDBJ databases">
        <title>Genome public.</title>
        <authorList>
            <person name="Liu C."/>
            <person name="Sun Q."/>
        </authorList>
    </citation>
    <scope>NUCLEOTIDE SEQUENCE</scope>
    <source>
        <strain evidence="4">NSJ-33</strain>
    </source>
</reference>
<sequence length="426" mass="47740">MAFPKKTWGIITCLLLTAALSCLIFLLFPRDKEASWKEQIKTESLTAQYNGKQSKSVRLTSEFVTASMNFGLDMLNYEANVEKQKNVLVSPASALFALGMTGNGTDGETRKEFEQVLGDGLSMEELSKSYSTLLQQYKKIPSEKLVVANSIWLKASGTSVLPSFLETNARYFGQDIYSAPSLNDAKDDINFWVSRRTNGLIPRLYNPEHIIDDSTFMILINTIYFHMEWEQKFDKASTTKASFFPAPGQEISALMMNCCETVKYLEHDGAIGILKPYKDENFIFLAVLPPQEQTPEEYLKSLSGQEFLEKLRRASPKEISLTMPKFTLEFEANLNKFLRDAGMETAFSGGDFTQMCPGGLAQIDNVIQKTYIELDEEGTEAAAVTAVEVGSSISSIPQITLDRPFLYGILDDKNYFPLFLGILNQP</sequence>
<feature type="domain" description="Serpin" evidence="3">
    <location>
        <begin position="72"/>
        <end position="426"/>
    </location>
</feature>
<dbReference type="Gene3D" id="3.30.497.10">
    <property type="entry name" value="Antithrombin, subunit I, domain 2"/>
    <property type="match status" value="1"/>
</dbReference>
<comment type="caution">
    <text evidence="4">The sequence shown here is derived from an EMBL/GenBank/DDBJ whole genome shotgun (WGS) entry which is preliminary data.</text>
</comment>
<dbReference type="InterPro" id="IPR042178">
    <property type="entry name" value="Serpin_sf_1"/>
</dbReference>
<dbReference type="PROSITE" id="PS51257">
    <property type="entry name" value="PROKAR_LIPOPROTEIN"/>
    <property type="match status" value="1"/>
</dbReference>
<dbReference type="CDD" id="cd19589">
    <property type="entry name" value="serpin_tengpin-like"/>
    <property type="match status" value="1"/>
</dbReference>
<dbReference type="InterPro" id="IPR042185">
    <property type="entry name" value="Serpin_sf_2"/>
</dbReference>
<dbReference type="InterPro" id="IPR023795">
    <property type="entry name" value="Serpin_CS"/>
</dbReference>
<comment type="similarity">
    <text evidence="1">Belongs to the serpin family.</text>
</comment>
<dbReference type="Gene3D" id="2.30.39.10">
    <property type="entry name" value="Alpha-1-antitrypsin, domain 1"/>
    <property type="match status" value="1"/>
</dbReference>
<dbReference type="InterPro" id="IPR000215">
    <property type="entry name" value="Serpin_fam"/>
</dbReference>